<organism evidence="2 3">
    <name type="scientific">Setomelanomma holmii</name>
    <dbReference type="NCBI Taxonomy" id="210430"/>
    <lineage>
        <taxon>Eukaryota</taxon>
        <taxon>Fungi</taxon>
        <taxon>Dikarya</taxon>
        <taxon>Ascomycota</taxon>
        <taxon>Pezizomycotina</taxon>
        <taxon>Dothideomycetes</taxon>
        <taxon>Pleosporomycetidae</taxon>
        <taxon>Pleosporales</taxon>
        <taxon>Pleosporineae</taxon>
        <taxon>Phaeosphaeriaceae</taxon>
        <taxon>Setomelanomma</taxon>
    </lineage>
</organism>
<protein>
    <submittedName>
        <fullName evidence="2">Uncharacterized protein</fullName>
    </submittedName>
</protein>
<gene>
    <name evidence="2" type="ORF">EK21DRAFT_107441</name>
</gene>
<reference evidence="2" key="1">
    <citation type="journal article" date="2020" name="Stud. Mycol.">
        <title>101 Dothideomycetes genomes: a test case for predicting lifestyles and emergence of pathogens.</title>
        <authorList>
            <person name="Haridas S."/>
            <person name="Albert R."/>
            <person name="Binder M."/>
            <person name="Bloem J."/>
            <person name="Labutti K."/>
            <person name="Salamov A."/>
            <person name="Andreopoulos B."/>
            <person name="Baker S."/>
            <person name="Barry K."/>
            <person name="Bills G."/>
            <person name="Bluhm B."/>
            <person name="Cannon C."/>
            <person name="Castanera R."/>
            <person name="Culley D."/>
            <person name="Daum C."/>
            <person name="Ezra D."/>
            <person name="Gonzalez J."/>
            <person name="Henrissat B."/>
            <person name="Kuo A."/>
            <person name="Liang C."/>
            <person name="Lipzen A."/>
            <person name="Lutzoni F."/>
            <person name="Magnuson J."/>
            <person name="Mondo S."/>
            <person name="Nolan M."/>
            <person name="Ohm R."/>
            <person name="Pangilinan J."/>
            <person name="Park H.-J."/>
            <person name="Ramirez L."/>
            <person name="Alfaro M."/>
            <person name="Sun H."/>
            <person name="Tritt A."/>
            <person name="Yoshinaga Y."/>
            <person name="Zwiers L.-H."/>
            <person name="Turgeon B."/>
            <person name="Goodwin S."/>
            <person name="Spatafora J."/>
            <person name="Crous P."/>
            <person name="Grigoriev I."/>
        </authorList>
    </citation>
    <scope>NUCLEOTIDE SEQUENCE</scope>
    <source>
        <strain evidence="2">CBS 110217</strain>
    </source>
</reference>
<dbReference type="EMBL" id="ML978159">
    <property type="protein sequence ID" value="KAF2034809.1"/>
    <property type="molecule type" value="Genomic_DNA"/>
</dbReference>
<feature type="region of interest" description="Disordered" evidence="1">
    <location>
        <begin position="269"/>
        <end position="289"/>
    </location>
</feature>
<accession>A0A9P4HJQ0</accession>
<proteinExistence type="predicted"/>
<evidence type="ECO:0000313" key="2">
    <source>
        <dbReference type="EMBL" id="KAF2034809.1"/>
    </source>
</evidence>
<name>A0A9P4HJQ0_9PLEO</name>
<evidence type="ECO:0000313" key="3">
    <source>
        <dbReference type="Proteomes" id="UP000799777"/>
    </source>
</evidence>
<keyword evidence="3" id="KW-1185">Reference proteome</keyword>
<dbReference type="AlphaFoldDB" id="A0A9P4HJQ0"/>
<evidence type="ECO:0000256" key="1">
    <source>
        <dbReference type="SAM" id="MobiDB-lite"/>
    </source>
</evidence>
<sequence>MATTCKISFTNNTGETDTYALFNAAPLLDVTEKWPFSNFWSTKKLDDGAGFDLVVATTYYASTHASANRVLLFPAKPGRPYNITPVAKYVISNNGKSQGTVVEFTGISTDPATIDFTENARKFSAVVTQDDHGVFDVKCIIKKQEHEFFLGVAKLSRVEADILELKKEILELRGLLGDGSGSRFYVQLRLTSNPPAAIITAIEANVTDFMSRSGGGIWFDGEWGRSGNYLTVFGLAKGSESLAARWRAAYDALETRLKTVCGGTLAVLGKPHQKPRDKKEESIPIVSTKPSRSTNGVVNGVAPHWVRILEVISFRDCSLTP</sequence>
<comment type="caution">
    <text evidence="2">The sequence shown here is derived from an EMBL/GenBank/DDBJ whole genome shotgun (WGS) entry which is preliminary data.</text>
</comment>
<dbReference type="Proteomes" id="UP000799777">
    <property type="component" value="Unassembled WGS sequence"/>
</dbReference>